<dbReference type="SUPFAM" id="SSF52402">
    <property type="entry name" value="Adenine nucleotide alpha hydrolases-like"/>
    <property type="match status" value="1"/>
</dbReference>
<evidence type="ECO:0000313" key="3">
    <source>
        <dbReference type="Proteomes" id="UP000027345"/>
    </source>
</evidence>
<dbReference type="Proteomes" id="UP000027345">
    <property type="component" value="Unassembled WGS sequence"/>
</dbReference>
<dbReference type="RefSeq" id="WP_043779605.1">
    <property type="nucleotide sequence ID" value="NZ_JMQI01000026.1"/>
</dbReference>
<name>A0A066U2V1_9PSEU</name>
<reference evidence="2 3" key="1">
    <citation type="submission" date="2014-05" db="EMBL/GenBank/DDBJ databases">
        <title>Draft genome sequence of Amycolatopsis rifamycinica DSM 46095.</title>
        <authorList>
            <person name="Lal R."/>
            <person name="Saxena A."/>
            <person name="Kumari R."/>
            <person name="Mukherjee U."/>
            <person name="Singh P."/>
            <person name="Sangwan N."/>
            <person name="Mahato N.K."/>
        </authorList>
    </citation>
    <scope>NUCLEOTIDE SEQUENCE [LARGE SCALE GENOMIC DNA]</scope>
    <source>
        <strain evidence="2 3">DSM 46095</strain>
    </source>
</reference>
<comment type="caution">
    <text evidence="2">The sequence shown here is derived from an EMBL/GenBank/DDBJ whole genome shotgun (WGS) entry which is preliminary data.</text>
</comment>
<accession>A0A066U2V1</accession>
<sequence>MAASCRADGHGSTAAARRRTAQLTVAGSHGHGGFAGMLLGSTSQALVQHRVWRGSLRTPGRSPLFGLPRGLLDAASQARTMSPATRLSTSD</sequence>
<dbReference type="InterPro" id="IPR014729">
    <property type="entry name" value="Rossmann-like_a/b/a_fold"/>
</dbReference>
<feature type="domain" description="UspA" evidence="1">
    <location>
        <begin position="13"/>
        <end position="49"/>
    </location>
</feature>
<evidence type="ECO:0000313" key="2">
    <source>
        <dbReference type="EMBL" id="KDN21761.1"/>
    </source>
</evidence>
<dbReference type="EMBL" id="JMQI01000026">
    <property type="protein sequence ID" value="KDN21761.1"/>
    <property type="molecule type" value="Genomic_DNA"/>
</dbReference>
<dbReference type="STRING" id="287986.DV20_12585"/>
<dbReference type="InterPro" id="IPR006016">
    <property type="entry name" value="UspA"/>
</dbReference>
<keyword evidence="3" id="KW-1185">Reference proteome</keyword>
<dbReference type="Gene3D" id="3.40.50.620">
    <property type="entry name" value="HUPs"/>
    <property type="match status" value="1"/>
</dbReference>
<dbReference type="AlphaFoldDB" id="A0A066U2V1"/>
<protein>
    <recommendedName>
        <fullName evidence="1">UspA domain-containing protein</fullName>
    </recommendedName>
</protein>
<proteinExistence type="predicted"/>
<evidence type="ECO:0000259" key="1">
    <source>
        <dbReference type="Pfam" id="PF00582"/>
    </source>
</evidence>
<gene>
    <name evidence="2" type="ORF">DV20_12585</name>
</gene>
<dbReference type="Pfam" id="PF00582">
    <property type="entry name" value="Usp"/>
    <property type="match status" value="1"/>
</dbReference>
<organism evidence="2 3">
    <name type="scientific">Amycolatopsis rifamycinica</name>
    <dbReference type="NCBI Taxonomy" id="287986"/>
    <lineage>
        <taxon>Bacteria</taxon>
        <taxon>Bacillati</taxon>
        <taxon>Actinomycetota</taxon>
        <taxon>Actinomycetes</taxon>
        <taxon>Pseudonocardiales</taxon>
        <taxon>Pseudonocardiaceae</taxon>
        <taxon>Amycolatopsis</taxon>
    </lineage>
</organism>